<dbReference type="Pfam" id="PF04542">
    <property type="entry name" value="Sigma70_r2"/>
    <property type="match status" value="1"/>
</dbReference>
<evidence type="ECO:0000256" key="1">
    <source>
        <dbReference type="ARBA" id="ARBA00010641"/>
    </source>
</evidence>
<evidence type="ECO:0000313" key="10">
    <source>
        <dbReference type="Proteomes" id="UP000567922"/>
    </source>
</evidence>
<evidence type="ECO:0000256" key="3">
    <source>
        <dbReference type="ARBA" id="ARBA00023082"/>
    </source>
</evidence>
<evidence type="ECO:0000256" key="2">
    <source>
        <dbReference type="ARBA" id="ARBA00023015"/>
    </source>
</evidence>
<dbReference type="PANTHER" id="PTHR43133">
    <property type="entry name" value="RNA POLYMERASE ECF-TYPE SIGMA FACTO"/>
    <property type="match status" value="1"/>
</dbReference>
<dbReference type="InterPro" id="IPR013325">
    <property type="entry name" value="RNA_pol_sigma_r2"/>
</dbReference>
<keyword evidence="4 6" id="KW-0238">DNA-binding</keyword>
<evidence type="ECO:0000259" key="7">
    <source>
        <dbReference type="Pfam" id="PF04542"/>
    </source>
</evidence>
<organism evidence="9 10">
    <name type="scientific">Hoyosella altamirensis</name>
    <dbReference type="NCBI Taxonomy" id="616997"/>
    <lineage>
        <taxon>Bacteria</taxon>
        <taxon>Bacillati</taxon>
        <taxon>Actinomycetota</taxon>
        <taxon>Actinomycetes</taxon>
        <taxon>Mycobacteriales</taxon>
        <taxon>Hoyosellaceae</taxon>
        <taxon>Hoyosella</taxon>
    </lineage>
</organism>
<dbReference type="AlphaFoldDB" id="A0A839RTZ1"/>
<keyword evidence="2 6" id="KW-0805">Transcription regulation</keyword>
<dbReference type="GO" id="GO:0006352">
    <property type="term" value="P:DNA-templated transcription initiation"/>
    <property type="evidence" value="ECO:0007669"/>
    <property type="project" value="InterPro"/>
</dbReference>
<dbReference type="SUPFAM" id="SSF88659">
    <property type="entry name" value="Sigma3 and sigma4 domains of RNA polymerase sigma factors"/>
    <property type="match status" value="1"/>
</dbReference>
<dbReference type="InterPro" id="IPR036388">
    <property type="entry name" value="WH-like_DNA-bd_sf"/>
</dbReference>
<dbReference type="GO" id="GO:0016987">
    <property type="term" value="F:sigma factor activity"/>
    <property type="evidence" value="ECO:0007669"/>
    <property type="project" value="UniProtKB-KW"/>
</dbReference>
<dbReference type="InterPro" id="IPR007627">
    <property type="entry name" value="RNA_pol_sigma70_r2"/>
</dbReference>
<evidence type="ECO:0000256" key="4">
    <source>
        <dbReference type="ARBA" id="ARBA00023125"/>
    </source>
</evidence>
<evidence type="ECO:0000313" key="9">
    <source>
        <dbReference type="EMBL" id="MBB3039534.1"/>
    </source>
</evidence>
<accession>A0A839RTZ1</accession>
<feature type="domain" description="RNA polymerase sigma factor 70 region 4 type 2" evidence="8">
    <location>
        <begin position="92"/>
        <end position="143"/>
    </location>
</feature>
<reference evidence="9 10" key="1">
    <citation type="submission" date="2020-08" db="EMBL/GenBank/DDBJ databases">
        <title>Sequencing the genomes of 1000 actinobacteria strains.</title>
        <authorList>
            <person name="Klenk H.-P."/>
        </authorList>
    </citation>
    <scope>NUCLEOTIDE SEQUENCE [LARGE SCALE GENOMIC DNA]</scope>
    <source>
        <strain evidence="9 10">DSM 45258</strain>
    </source>
</reference>
<dbReference type="GO" id="GO:0003677">
    <property type="term" value="F:DNA binding"/>
    <property type="evidence" value="ECO:0007669"/>
    <property type="project" value="UniProtKB-KW"/>
</dbReference>
<dbReference type="InterPro" id="IPR039425">
    <property type="entry name" value="RNA_pol_sigma-70-like"/>
</dbReference>
<comment type="similarity">
    <text evidence="1 6">Belongs to the sigma-70 factor family. ECF subfamily.</text>
</comment>
<protein>
    <recommendedName>
        <fullName evidence="6">RNA polymerase sigma factor</fullName>
    </recommendedName>
</protein>
<keyword evidence="10" id="KW-1185">Reference proteome</keyword>
<dbReference type="EMBL" id="JACHWS010000004">
    <property type="protein sequence ID" value="MBB3039534.1"/>
    <property type="molecule type" value="Genomic_DNA"/>
</dbReference>
<dbReference type="InterPro" id="IPR013249">
    <property type="entry name" value="RNA_pol_sigma70_r4_t2"/>
</dbReference>
<dbReference type="RefSeq" id="WP_232322835.1">
    <property type="nucleotide sequence ID" value="NZ_BDDI01000001.1"/>
</dbReference>
<name>A0A839RTZ1_9ACTN</name>
<keyword evidence="5 6" id="KW-0804">Transcription</keyword>
<dbReference type="GO" id="GO:0006950">
    <property type="term" value="P:response to stress"/>
    <property type="evidence" value="ECO:0007669"/>
    <property type="project" value="UniProtKB-ARBA"/>
</dbReference>
<dbReference type="Gene3D" id="1.10.1740.10">
    <property type="match status" value="1"/>
</dbReference>
<dbReference type="NCBIfam" id="TIGR02937">
    <property type="entry name" value="sigma70-ECF"/>
    <property type="match status" value="1"/>
</dbReference>
<dbReference type="PANTHER" id="PTHR43133:SF25">
    <property type="entry name" value="RNA POLYMERASE SIGMA FACTOR RFAY-RELATED"/>
    <property type="match status" value="1"/>
</dbReference>
<dbReference type="PROSITE" id="PS01063">
    <property type="entry name" value="SIGMA70_ECF"/>
    <property type="match status" value="1"/>
</dbReference>
<dbReference type="InterPro" id="IPR013324">
    <property type="entry name" value="RNA_pol_sigma_r3/r4-like"/>
</dbReference>
<evidence type="ECO:0000259" key="8">
    <source>
        <dbReference type="Pfam" id="PF08281"/>
    </source>
</evidence>
<evidence type="ECO:0000256" key="6">
    <source>
        <dbReference type="RuleBase" id="RU000716"/>
    </source>
</evidence>
<dbReference type="CDD" id="cd06171">
    <property type="entry name" value="Sigma70_r4"/>
    <property type="match status" value="1"/>
</dbReference>
<dbReference type="Proteomes" id="UP000567922">
    <property type="component" value="Unassembled WGS sequence"/>
</dbReference>
<dbReference type="Gene3D" id="1.10.10.10">
    <property type="entry name" value="Winged helix-like DNA-binding domain superfamily/Winged helix DNA-binding domain"/>
    <property type="match status" value="1"/>
</dbReference>
<dbReference type="InterPro" id="IPR000838">
    <property type="entry name" value="RNA_pol_sigma70_ECF_CS"/>
</dbReference>
<comment type="caution">
    <text evidence="9">The sequence shown here is derived from an EMBL/GenBank/DDBJ whole genome shotgun (WGS) entry which is preliminary data.</text>
</comment>
<sequence length="159" mass="17630">MGRTLTGNAIDAEDLVQETLIRAWRAVEQFDGRYPRAWLFTILRHTHSSMHRRMRPDIIEDPAGATRARPAFGARPSESPEDTFIDNTLSAEVDAALSGLDPVFRTTLLLIDVNKLTYAEAAETLGVPVGTVMSRLSRARDRMRKALRSRGLVRQGGAA</sequence>
<gene>
    <name evidence="9" type="ORF">FHU29_004022</name>
</gene>
<feature type="domain" description="RNA polymerase sigma-70 region 2" evidence="7">
    <location>
        <begin position="3"/>
        <end position="53"/>
    </location>
</feature>
<dbReference type="InterPro" id="IPR014284">
    <property type="entry name" value="RNA_pol_sigma-70_dom"/>
</dbReference>
<keyword evidence="3 6" id="KW-0731">Sigma factor</keyword>
<dbReference type="Pfam" id="PF08281">
    <property type="entry name" value="Sigma70_r4_2"/>
    <property type="match status" value="1"/>
</dbReference>
<proteinExistence type="inferred from homology"/>
<dbReference type="SUPFAM" id="SSF88946">
    <property type="entry name" value="Sigma2 domain of RNA polymerase sigma factors"/>
    <property type="match status" value="1"/>
</dbReference>
<evidence type="ECO:0000256" key="5">
    <source>
        <dbReference type="ARBA" id="ARBA00023163"/>
    </source>
</evidence>